<dbReference type="RefSeq" id="WP_134191583.1">
    <property type="nucleotide sequence ID" value="NZ_JBHLUW010000056.1"/>
</dbReference>
<accession>A0A4V3HF84</accession>
<dbReference type="InterPro" id="IPR008727">
    <property type="entry name" value="PAAR_motif"/>
</dbReference>
<evidence type="ECO:0000313" key="1">
    <source>
        <dbReference type="EMBL" id="TDY51811.1"/>
    </source>
</evidence>
<dbReference type="Proteomes" id="UP000295509">
    <property type="component" value="Unassembled WGS sequence"/>
</dbReference>
<proteinExistence type="predicted"/>
<dbReference type="AlphaFoldDB" id="A0A4V3HF84"/>
<sequence>MLRRIAVVGDTLTSGGVILPYGCEMDFMFHGRQVALIGGESYCGKCESAGVIIKAGGPTRLNYMNTREVALHGDIVLCKCEQHPLIIALHAGDSTVDDEAERYATALSSTSASRGEASDASTQSRAYDEQVAARASCAALEGYPRLLLRV</sequence>
<dbReference type="OrthoDB" id="8594232at2"/>
<keyword evidence="2" id="KW-1185">Reference proteome</keyword>
<organism evidence="1 2">
    <name type="scientific">Paraburkholderia rhizosphaerae</name>
    <dbReference type="NCBI Taxonomy" id="480658"/>
    <lineage>
        <taxon>Bacteria</taxon>
        <taxon>Pseudomonadati</taxon>
        <taxon>Pseudomonadota</taxon>
        <taxon>Betaproteobacteria</taxon>
        <taxon>Burkholderiales</taxon>
        <taxon>Burkholderiaceae</taxon>
        <taxon>Paraburkholderia</taxon>
    </lineage>
</organism>
<name>A0A4V3HF84_9BURK</name>
<comment type="caution">
    <text evidence="1">The sequence shown here is derived from an EMBL/GenBank/DDBJ whole genome shotgun (WGS) entry which is preliminary data.</text>
</comment>
<dbReference type="Pfam" id="PF05488">
    <property type="entry name" value="PAAR_motif"/>
    <property type="match status" value="1"/>
</dbReference>
<evidence type="ECO:0000313" key="2">
    <source>
        <dbReference type="Proteomes" id="UP000295509"/>
    </source>
</evidence>
<reference evidence="1 2" key="1">
    <citation type="submission" date="2019-03" db="EMBL/GenBank/DDBJ databases">
        <title>Genomic Encyclopedia of Type Strains, Phase III (KMG-III): the genomes of soil and plant-associated and newly described type strains.</title>
        <authorList>
            <person name="Whitman W."/>
        </authorList>
    </citation>
    <scope>NUCLEOTIDE SEQUENCE [LARGE SCALE GENOMIC DNA]</scope>
    <source>
        <strain evidence="1 2">LMG 29544</strain>
    </source>
</reference>
<dbReference type="CDD" id="cd14744">
    <property type="entry name" value="PAAR_CT_2"/>
    <property type="match status" value="1"/>
</dbReference>
<gene>
    <name evidence="1" type="ORF">BX592_106105</name>
</gene>
<dbReference type="EMBL" id="SORE01000006">
    <property type="protein sequence ID" value="TDY51811.1"/>
    <property type="molecule type" value="Genomic_DNA"/>
</dbReference>
<protein>
    <submittedName>
        <fullName evidence="1">PAAR motif-containing protein</fullName>
    </submittedName>
</protein>